<feature type="region of interest" description="Disordered" evidence="4">
    <location>
        <begin position="73"/>
        <end position="96"/>
    </location>
</feature>
<dbReference type="SUPFAM" id="SSF53901">
    <property type="entry name" value="Thiolase-like"/>
    <property type="match status" value="2"/>
</dbReference>
<accession>S3HVH4</accession>
<organism evidence="6 7">
    <name type="scientific">Rhizobium grahamii CCGE 502</name>
    <dbReference type="NCBI Taxonomy" id="990285"/>
    <lineage>
        <taxon>Bacteria</taxon>
        <taxon>Pseudomonadati</taxon>
        <taxon>Pseudomonadota</taxon>
        <taxon>Alphaproteobacteria</taxon>
        <taxon>Hyphomicrobiales</taxon>
        <taxon>Rhizobiaceae</taxon>
        <taxon>Rhizobium/Agrobacterium group</taxon>
        <taxon>Rhizobium</taxon>
    </lineage>
</organism>
<reference evidence="6 7" key="1">
    <citation type="journal article" date="2012" name="J. Bacteriol.">
        <title>Genome sequence of Rhizobium grahamii CCGE502, a broad-host-range symbiont with low nodulation competitiveness in Phaseolus vulgaris.</title>
        <authorList>
            <person name="Althabegoiti M.J."/>
            <person name="Lozano L."/>
            <person name="Torres-Tejerizo G."/>
            <person name="Ormeno-Orrillo E."/>
            <person name="Rogel M.A."/>
            <person name="Gonzalez V."/>
            <person name="Martinez-Romero E."/>
        </authorList>
    </citation>
    <scope>NUCLEOTIDE SEQUENCE [LARGE SCALE GENOMIC DNA]</scope>
    <source>
        <strain evidence="6 7">CCGE 502</strain>
    </source>
</reference>
<sequence>MRTAFRPGGPITACNAPGLNRAVAAMIVAERAVAEAKGIRPIGRIAGSPEWSPACVGWVPFLRCARHWQERAGAFPTSSASRATRPSPPCLSRSPGSWGCSEDIVNDEGGAIAHGHPIGAIGAILVTRFLHAMKRENLRQNR</sequence>
<keyword evidence="2 6" id="KW-0808">Transferase</keyword>
<feature type="compositionally biased region" description="Low complexity" evidence="4">
    <location>
        <begin position="76"/>
        <end position="85"/>
    </location>
</feature>
<dbReference type="eggNOG" id="COG0183">
    <property type="taxonomic scope" value="Bacteria"/>
</dbReference>
<dbReference type="PANTHER" id="PTHR18919:SF107">
    <property type="entry name" value="ACETYL-COA ACETYLTRANSFERASE, CYTOSOLIC"/>
    <property type="match status" value="1"/>
</dbReference>
<evidence type="ECO:0000256" key="1">
    <source>
        <dbReference type="ARBA" id="ARBA00010982"/>
    </source>
</evidence>
<evidence type="ECO:0000313" key="6">
    <source>
        <dbReference type="EMBL" id="EPE97146.1"/>
    </source>
</evidence>
<proteinExistence type="inferred from homology"/>
<comment type="caution">
    <text evidence="6">The sequence shown here is derived from an EMBL/GenBank/DDBJ whole genome shotgun (WGS) entry which is preliminary data.</text>
</comment>
<dbReference type="EMBL" id="AEYE02000016">
    <property type="protein sequence ID" value="EPE97146.1"/>
    <property type="molecule type" value="Genomic_DNA"/>
</dbReference>
<dbReference type="AlphaFoldDB" id="S3HVH4"/>
<feature type="domain" description="Thiolase C-terminal" evidence="5">
    <location>
        <begin position="99"/>
        <end position="137"/>
    </location>
</feature>
<dbReference type="Gene3D" id="3.40.47.10">
    <property type="match status" value="2"/>
</dbReference>
<evidence type="ECO:0000256" key="3">
    <source>
        <dbReference type="ARBA" id="ARBA00023315"/>
    </source>
</evidence>
<dbReference type="PANTHER" id="PTHR18919">
    <property type="entry name" value="ACETYL-COA C-ACYLTRANSFERASE"/>
    <property type="match status" value="1"/>
</dbReference>
<evidence type="ECO:0000313" key="7">
    <source>
        <dbReference type="Proteomes" id="UP000014411"/>
    </source>
</evidence>
<dbReference type="STRING" id="990285.RGCCGE502_16300"/>
<dbReference type="InterPro" id="IPR016039">
    <property type="entry name" value="Thiolase-like"/>
</dbReference>
<dbReference type="HOGENOM" id="CLU_1814264_0_0_5"/>
<evidence type="ECO:0000256" key="2">
    <source>
        <dbReference type="ARBA" id="ARBA00022679"/>
    </source>
</evidence>
<protein>
    <submittedName>
        <fullName evidence="6">Acetyl-CoA acetyltransferase</fullName>
    </submittedName>
</protein>
<keyword evidence="7" id="KW-1185">Reference proteome</keyword>
<comment type="similarity">
    <text evidence="1">Belongs to the thiolase-like superfamily. Thiolase family.</text>
</comment>
<dbReference type="Pfam" id="PF02803">
    <property type="entry name" value="Thiolase_C"/>
    <property type="match status" value="1"/>
</dbReference>
<name>S3HVH4_9HYPH</name>
<gene>
    <name evidence="6" type="ORF">RGCCGE502_16300</name>
</gene>
<evidence type="ECO:0000256" key="4">
    <source>
        <dbReference type="SAM" id="MobiDB-lite"/>
    </source>
</evidence>
<dbReference type="Proteomes" id="UP000014411">
    <property type="component" value="Unassembled WGS sequence"/>
</dbReference>
<evidence type="ECO:0000259" key="5">
    <source>
        <dbReference type="Pfam" id="PF02803"/>
    </source>
</evidence>
<dbReference type="InterPro" id="IPR020617">
    <property type="entry name" value="Thiolase_C"/>
</dbReference>
<dbReference type="GO" id="GO:0016747">
    <property type="term" value="F:acyltransferase activity, transferring groups other than amino-acyl groups"/>
    <property type="evidence" value="ECO:0007669"/>
    <property type="project" value="InterPro"/>
</dbReference>
<keyword evidence="3" id="KW-0012">Acyltransferase</keyword>